<keyword evidence="1" id="KW-0732">Signal</keyword>
<protein>
    <recommendedName>
        <fullName evidence="4">Lipoprotein</fullName>
    </recommendedName>
</protein>
<accession>A0AAC8ZAG1</accession>
<sequence length="167" mass="18716">MKKYISLLFLTLSLSGCAELNSLNDAIGDIAGKLNQTIGRPTEQTNVYTQQATIYAIKTNDSIESGKDIDTLYIKIKRAFGFKTREEALGSSWGRQRDWVADTLDERGLIHDKTPGVYYRMADGFEYGYLNVSLEKEGNKVRISWLVKSNSKLVGPGVKNKMLKAIK</sequence>
<reference evidence="2 3" key="1">
    <citation type="journal article" date="2015" name="PLoS Negl. Trop. Dis.">
        <title>Haemophilus ducreyi Cutaneous Ulcer Strains Are Nearly Identical to Class I Genital Ulcer Strains.</title>
        <authorList>
            <person name="Gangaiah D."/>
            <person name="Webb K.M."/>
            <person name="Humphreys T.L."/>
            <person name="Fortney K.R."/>
            <person name="Toh E."/>
            <person name="Tai A."/>
            <person name="Katz S.S."/>
            <person name="Pillay A."/>
            <person name="Chen C.Y."/>
            <person name="Roberts S.A."/>
            <person name="Munson R.S.Jr."/>
            <person name="Spinola S.M."/>
        </authorList>
    </citation>
    <scope>NUCLEOTIDE SEQUENCE [LARGE SCALE GENOMIC DNA]</scope>
    <source>
        <strain evidence="3">CLU2</strain>
    </source>
</reference>
<dbReference type="PROSITE" id="PS51257">
    <property type="entry name" value="PROKAR_LIPOPROTEIN"/>
    <property type="match status" value="1"/>
</dbReference>
<dbReference type="EMBL" id="CP011219">
    <property type="protein sequence ID" value="AKO32306.1"/>
    <property type="molecule type" value="Genomic_DNA"/>
</dbReference>
<evidence type="ECO:0000256" key="1">
    <source>
        <dbReference type="SAM" id="SignalP"/>
    </source>
</evidence>
<dbReference type="Proteomes" id="UP000060132">
    <property type="component" value="Chromosome"/>
</dbReference>
<name>A0AAC8ZAG1_HAEDC</name>
<evidence type="ECO:0000313" key="2">
    <source>
        <dbReference type="EMBL" id="AKO32306.1"/>
    </source>
</evidence>
<dbReference type="RefSeq" id="WP_064085196.1">
    <property type="nucleotide sequence ID" value="NZ_CP011218.1"/>
</dbReference>
<feature type="chain" id="PRO_5042072202" description="Lipoprotein" evidence="1">
    <location>
        <begin position="19"/>
        <end position="167"/>
    </location>
</feature>
<feature type="signal peptide" evidence="1">
    <location>
        <begin position="1"/>
        <end position="18"/>
    </location>
</feature>
<gene>
    <name evidence="2" type="ORF">RZ57_03800</name>
</gene>
<proteinExistence type="predicted"/>
<evidence type="ECO:0008006" key="4">
    <source>
        <dbReference type="Google" id="ProtNLM"/>
    </source>
</evidence>
<dbReference type="AlphaFoldDB" id="A0AAC8ZAG1"/>
<evidence type="ECO:0000313" key="3">
    <source>
        <dbReference type="Proteomes" id="UP000060132"/>
    </source>
</evidence>
<organism evidence="2 3">
    <name type="scientific">Haemophilus ducreyi</name>
    <dbReference type="NCBI Taxonomy" id="730"/>
    <lineage>
        <taxon>Bacteria</taxon>
        <taxon>Pseudomonadati</taxon>
        <taxon>Pseudomonadota</taxon>
        <taxon>Gammaproteobacteria</taxon>
        <taxon>Pasteurellales</taxon>
        <taxon>Pasteurellaceae</taxon>
        <taxon>Haemophilus</taxon>
    </lineage>
</organism>